<evidence type="ECO:0000256" key="1">
    <source>
        <dbReference type="SAM" id="MobiDB-lite"/>
    </source>
</evidence>
<evidence type="ECO:0008006" key="5">
    <source>
        <dbReference type="Google" id="ProtNLM"/>
    </source>
</evidence>
<gene>
    <name evidence="3" type="ORF">SPIL2461_LOCUS18332</name>
</gene>
<name>A0A812W6P9_SYMPI</name>
<evidence type="ECO:0000313" key="3">
    <source>
        <dbReference type="EMBL" id="CAE7667856.1"/>
    </source>
</evidence>
<keyword evidence="2" id="KW-0472">Membrane</keyword>
<dbReference type="EMBL" id="CAJNIZ010043749">
    <property type="protein sequence ID" value="CAE7667856.1"/>
    <property type="molecule type" value="Genomic_DNA"/>
</dbReference>
<keyword evidence="2" id="KW-1133">Transmembrane helix</keyword>
<dbReference type="OrthoDB" id="446878at2759"/>
<evidence type="ECO:0000313" key="4">
    <source>
        <dbReference type="Proteomes" id="UP000649617"/>
    </source>
</evidence>
<keyword evidence="2" id="KW-0812">Transmembrane</keyword>
<keyword evidence="4" id="KW-1185">Reference proteome</keyword>
<dbReference type="AlphaFoldDB" id="A0A812W6P9"/>
<reference evidence="3" key="1">
    <citation type="submission" date="2021-02" db="EMBL/GenBank/DDBJ databases">
        <authorList>
            <person name="Dougan E. K."/>
            <person name="Rhodes N."/>
            <person name="Thang M."/>
            <person name="Chan C."/>
        </authorList>
    </citation>
    <scope>NUCLEOTIDE SEQUENCE</scope>
</reference>
<proteinExistence type="predicted"/>
<evidence type="ECO:0000256" key="2">
    <source>
        <dbReference type="SAM" id="Phobius"/>
    </source>
</evidence>
<organism evidence="3 4">
    <name type="scientific">Symbiodinium pilosum</name>
    <name type="common">Dinoflagellate</name>
    <dbReference type="NCBI Taxonomy" id="2952"/>
    <lineage>
        <taxon>Eukaryota</taxon>
        <taxon>Sar</taxon>
        <taxon>Alveolata</taxon>
        <taxon>Dinophyceae</taxon>
        <taxon>Suessiales</taxon>
        <taxon>Symbiodiniaceae</taxon>
        <taxon>Symbiodinium</taxon>
    </lineage>
</organism>
<feature type="region of interest" description="Disordered" evidence="1">
    <location>
        <begin position="1"/>
        <end position="52"/>
    </location>
</feature>
<sequence>MGSGASADGASGALATVSSASPGTCAASTKARRNSESERRQRREVDVSSGHQITAKLTKKGKYGLKLAKRGDHLWRIIEILPEGTVYDHNQSNPQETLRENDLILKINGEDADIRILETAEDGTEIEVTVLRLPRSVAPPPYAFGVKPEAALLGILCSSWARHLGYVGPGVALSGLIASAVAAAPAFVVLAATFMGWSRSEAALVELTRARPQQPLERIGRYDLQKLEGLYLDGITTFYSAFYDRPTNQLW</sequence>
<feature type="compositionally biased region" description="Low complexity" evidence="1">
    <location>
        <begin position="1"/>
        <end position="13"/>
    </location>
</feature>
<feature type="transmembrane region" description="Helical" evidence="2">
    <location>
        <begin position="171"/>
        <end position="194"/>
    </location>
</feature>
<dbReference type="Proteomes" id="UP000649617">
    <property type="component" value="Unassembled WGS sequence"/>
</dbReference>
<comment type="caution">
    <text evidence="3">The sequence shown here is derived from an EMBL/GenBank/DDBJ whole genome shotgun (WGS) entry which is preliminary data.</text>
</comment>
<protein>
    <recommendedName>
        <fullName evidence="5">PDZ domain-containing protein</fullName>
    </recommendedName>
</protein>
<feature type="compositionally biased region" description="Basic and acidic residues" evidence="1">
    <location>
        <begin position="33"/>
        <end position="46"/>
    </location>
</feature>
<accession>A0A812W6P9</accession>